<feature type="transmembrane region" description="Helical" evidence="1">
    <location>
        <begin position="174"/>
        <end position="191"/>
    </location>
</feature>
<dbReference type="eggNOG" id="COG3427">
    <property type="taxonomic scope" value="Bacteria"/>
</dbReference>
<protein>
    <submittedName>
        <fullName evidence="2">Carbon monoxide dehydrogenase subunit G</fullName>
    </submittedName>
</protein>
<dbReference type="InterPro" id="IPR010419">
    <property type="entry name" value="CO_DH_gsu"/>
</dbReference>
<evidence type="ECO:0000313" key="2">
    <source>
        <dbReference type="EMBL" id="EGI76110.1"/>
    </source>
</evidence>
<keyword evidence="1" id="KW-0812">Transmembrane</keyword>
<dbReference type="Pfam" id="PF06240">
    <property type="entry name" value="COXG"/>
    <property type="match status" value="1"/>
</dbReference>
<dbReference type="CDD" id="cd05018">
    <property type="entry name" value="CoxG"/>
    <property type="match status" value="1"/>
</dbReference>
<keyword evidence="3" id="KW-1185">Reference proteome</keyword>
<sequence length="192" mass="20144">MDMQGSRQLTVTQQQAWDALNDPQVLQRCIPGCDKVEATGEGQYAVGLSLKIGPVSARFSGKITLSDLQPPSGYTLNFDGQGGVAGFGKGSAQVSLTPADGGTTLAYTVHAQVGGKVAQLGQRLIDGAARSLAEDFFKRFDEEMQGRHGQTAALAQGAGDAANRAVDTPSKFPAWAWTAAAFAVIAVLWFLI</sequence>
<dbReference type="PANTHER" id="PTHR38588:SF1">
    <property type="entry name" value="BLL0334 PROTEIN"/>
    <property type="match status" value="1"/>
</dbReference>
<comment type="caution">
    <text evidence="2">The sequence shown here is derived from an EMBL/GenBank/DDBJ whole genome shotgun (WGS) entry which is preliminary data.</text>
</comment>
<dbReference type="AlphaFoldDB" id="F3KVP4"/>
<accession>F3KVP4</accession>
<keyword evidence="1" id="KW-0472">Membrane</keyword>
<dbReference type="RefSeq" id="WP_006298618.1">
    <property type="nucleotide sequence ID" value="NZ_AEGR01000080.1"/>
</dbReference>
<dbReference type="STRING" id="887062.HGR_12657"/>
<evidence type="ECO:0000256" key="1">
    <source>
        <dbReference type="SAM" id="Phobius"/>
    </source>
</evidence>
<dbReference type="Gene3D" id="3.30.530.20">
    <property type="match status" value="1"/>
</dbReference>
<dbReference type="InterPro" id="IPR023393">
    <property type="entry name" value="START-like_dom_sf"/>
</dbReference>
<gene>
    <name evidence="2" type="ORF">HGR_12657</name>
</gene>
<dbReference type="OrthoDB" id="9787428at2"/>
<keyword evidence="1" id="KW-1133">Transmembrane helix</keyword>
<dbReference type="SUPFAM" id="SSF55961">
    <property type="entry name" value="Bet v1-like"/>
    <property type="match status" value="1"/>
</dbReference>
<reference evidence="2 3" key="1">
    <citation type="journal article" date="2011" name="EMBO J.">
        <title>Structural diversity of bacterial flagellar motors.</title>
        <authorList>
            <person name="Chen S."/>
            <person name="Beeby M."/>
            <person name="Murphy G.E."/>
            <person name="Leadbetter J.R."/>
            <person name="Hendrixson D.R."/>
            <person name="Briegel A."/>
            <person name="Li Z."/>
            <person name="Shi J."/>
            <person name="Tocheva E.I."/>
            <person name="Muller A."/>
            <person name="Dobro M.J."/>
            <person name="Jensen G.J."/>
        </authorList>
    </citation>
    <scope>NUCLEOTIDE SEQUENCE [LARGE SCALE GENOMIC DNA]</scope>
    <source>
        <strain evidence="2 3">ATCC 19624</strain>
    </source>
</reference>
<proteinExistence type="predicted"/>
<dbReference type="Proteomes" id="UP000016368">
    <property type="component" value="Unassembled WGS sequence"/>
</dbReference>
<evidence type="ECO:0000313" key="3">
    <source>
        <dbReference type="Proteomes" id="UP000016368"/>
    </source>
</evidence>
<dbReference type="EMBL" id="AEGR01000080">
    <property type="protein sequence ID" value="EGI76110.1"/>
    <property type="molecule type" value="Genomic_DNA"/>
</dbReference>
<dbReference type="PANTHER" id="PTHR38588">
    <property type="entry name" value="BLL0334 PROTEIN"/>
    <property type="match status" value="1"/>
</dbReference>
<organism evidence="2 3">
    <name type="scientific">Hylemonella gracilis ATCC 19624</name>
    <dbReference type="NCBI Taxonomy" id="887062"/>
    <lineage>
        <taxon>Bacteria</taxon>
        <taxon>Pseudomonadati</taxon>
        <taxon>Pseudomonadota</taxon>
        <taxon>Betaproteobacteria</taxon>
        <taxon>Burkholderiales</taxon>
        <taxon>Comamonadaceae</taxon>
        <taxon>Hylemonella</taxon>
    </lineage>
</organism>
<name>F3KVP4_9BURK</name>